<feature type="compositionally biased region" description="Polar residues" evidence="1">
    <location>
        <begin position="12"/>
        <end position="21"/>
    </location>
</feature>
<name>A0ABY7UX61_9DEIO</name>
<evidence type="ECO:0000313" key="2">
    <source>
        <dbReference type="EMBL" id="WDA57445.1"/>
    </source>
</evidence>
<dbReference type="Proteomes" id="UP001217044">
    <property type="component" value="Chromosome"/>
</dbReference>
<protein>
    <recommendedName>
        <fullName evidence="4">DUF3298 domain-containing protein</fullName>
    </recommendedName>
</protein>
<accession>A0ABY7UX61</accession>
<evidence type="ECO:0000313" key="3">
    <source>
        <dbReference type="Proteomes" id="UP001217044"/>
    </source>
</evidence>
<organism evidence="2 3">
    <name type="scientific">Deinococcus aquaticus</name>
    <dbReference type="NCBI Taxonomy" id="328692"/>
    <lineage>
        <taxon>Bacteria</taxon>
        <taxon>Thermotogati</taxon>
        <taxon>Deinococcota</taxon>
        <taxon>Deinococci</taxon>
        <taxon>Deinococcales</taxon>
        <taxon>Deinococcaceae</taxon>
        <taxon>Deinococcus</taxon>
    </lineage>
</organism>
<dbReference type="EMBL" id="CP115165">
    <property type="protein sequence ID" value="WDA57445.1"/>
    <property type="molecule type" value="Genomic_DNA"/>
</dbReference>
<keyword evidence="3" id="KW-1185">Reference proteome</keyword>
<dbReference type="RefSeq" id="WP_273987383.1">
    <property type="nucleotide sequence ID" value="NZ_BAABQT010000007.1"/>
</dbReference>
<sequence length="408" mass="43261">MHNRAEQARAGQISTGRSSAGPTGAEQNGAGRRRTEQQATGSRARLGAAALPALLLAALAGSAGAQAAPPCGGTPGVPGWARTAAYRGTLGTLPIALQLTPGRFESRYFYERRSLDISLEEFRSGEQLILQETVRLARGGDSVVTGCFTLMPAATGLKGTWQAPGGRAAQPVTLNALNALNLPLNLPSSPGLQRLRRDDPLAFLKLNRTWVRSASSVREPLSGLSYPRVPAASAPLNAALQDRLLENAVSALDCRSMLPQDLQSGDGAGYELQAAVTLQRTRLLSLREDVYYDCGGAHPDNYSLGLILDRATGREVSPAVIWPKLTAARQQSLYLTGVRRQVEADCLDVLTQSTLDFTANLTPAGLNLTPTSLPHVAAACAETVVIPYAALRPDVNAASPYFPDLYAR</sequence>
<evidence type="ECO:0008006" key="4">
    <source>
        <dbReference type="Google" id="ProtNLM"/>
    </source>
</evidence>
<proteinExistence type="predicted"/>
<feature type="region of interest" description="Disordered" evidence="1">
    <location>
        <begin position="1"/>
        <end position="43"/>
    </location>
</feature>
<reference evidence="2 3" key="1">
    <citation type="submission" date="2022-12" db="EMBL/GenBank/DDBJ databases">
        <title>Genome Sequence of Deinococcus aquaticus Type Strain PB314.</title>
        <authorList>
            <person name="Albert C."/>
            <person name="Hill J."/>
            <person name="Boren L."/>
            <person name="Scholz-Ng S."/>
            <person name="Fatema N."/>
            <person name="Grosso R."/>
            <person name="Soboslay E."/>
            <person name="Tuohy J."/>
        </authorList>
    </citation>
    <scope>NUCLEOTIDE SEQUENCE [LARGE SCALE GENOMIC DNA]</scope>
    <source>
        <strain evidence="2 3">PB-314</strain>
    </source>
</reference>
<evidence type="ECO:0000256" key="1">
    <source>
        <dbReference type="SAM" id="MobiDB-lite"/>
    </source>
</evidence>
<gene>
    <name evidence="2" type="ORF">M8445_08680</name>
</gene>